<gene>
    <name evidence="1" type="ORF">RUM44_000145</name>
</gene>
<evidence type="ECO:0000313" key="1">
    <source>
        <dbReference type="EMBL" id="KAK6634898.1"/>
    </source>
</evidence>
<comment type="caution">
    <text evidence="1">The sequence shown here is derived from an EMBL/GenBank/DDBJ whole genome shotgun (WGS) entry which is preliminary data.</text>
</comment>
<protein>
    <submittedName>
        <fullName evidence="1">Uncharacterized protein</fullName>
    </submittedName>
</protein>
<reference evidence="1 2" key="1">
    <citation type="submission" date="2023-09" db="EMBL/GenBank/DDBJ databases">
        <title>Genomes of two closely related lineages of the louse Polyplax serrata with different host specificities.</title>
        <authorList>
            <person name="Martinu J."/>
            <person name="Tarabai H."/>
            <person name="Stefka J."/>
            <person name="Hypsa V."/>
        </authorList>
    </citation>
    <scope>NUCLEOTIDE SEQUENCE [LARGE SCALE GENOMIC DNA]</scope>
    <source>
        <strain evidence="1">98ZLc_SE</strain>
    </source>
</reference>
<dbReference type="Proteomes" id="UP001359485">
    <property type="component" value="Unassembled WGS sequence"/>
</dbReference>
<dbReference type="EMBL" id="JAWJWF010000003">
    <property type="protein sequence ID" value="KAK6634898.1"/>
    <property type="molecule type" value="Genomic_DNA"/>
</dbReference>
<name>A0ABR1B4K7_POLSC</name>
<keyword evidence="2" id="KW-1185">Reference proteome</keyword>
<evidence type="ECO:0000313" key="2">
    <source>
        <dbReference type="Proteomes" id="UP001359485"/>
    </source>
</evidence>
<proteinExistence type="predicted"/>
<organism evidence="1 2">
    <name type="scientific">Polyplax serrata</name>
    <name type="common">Common mouse louse</name>
    <dbReference type="NCBI Taxonomy" id="468196"/>
    <lineage>
        <taxon>Eukaryota</taxon>
        <taxon>Metazoa</taxon>
        <taxon>Ecdysozoa</taxon>
        <taxon>Arthropoda</taxon>
        <taxon>Hexapoda</taxon>
        <taxon>Insecta</taxon>
        <taxon>Pterygota</taxon>
        <taxon>Neoptera</taxon>
        <taxon>Paraneoptera</taxon>
        <taxon>Psocodea</taxon>
        <taxon>Troctomorpha</taxon>
        <taxon>Phthiraptera</taxon>
        <taxon>Anoplura</taxon>
        <taxon>Polyplacidae</taxon>
        <taxon>Polyplax</taxon>
    </lineage>
</organism>
<accession>A0ABR1B4K7</accession>
<sequence>MLSGGGQIKLPKCRKAPAESEFLGQMFNAEQRDIIESTMSFRGMKEERPTYFDCYRKNTRLLSKPQNVRPNKHQQVCVTADVRRRGGIRPGIDALGKLGHVSVENPINR</sequence>